<evidence type="ECO:0000313" key="9">
    <source>
        <dbReference type="Proteomes" id="UP000552836"/>
    </source>
</evidence>
<evidence type="ECO:0000256" key="2">
    <source>
        <dbReference type="ARBA" id="ARBA00022723"/>
    </source>
</evidence>
<evidence type="ECO:0000256" key="3">
    <source>
        <dbReference type="ARBA" id="ARBA00022741"/>
    </source>
</evidence>
<feature type="domain" description="Glutathionylspermidine synthase pre-ATP-grasp-like" evidence="6">
    <location>
        <begin position="12"/>
        <end position="408"/>
    </location>
</feature>
<keyword evidence="5" id="KW-0460">Magnesium</keyword>
<reference evidence="8 9" key="3">
    <citation type="submission" date="2020-02" db="EMBL/GenBank/DDBJ databases">
        <title>Sequencing the genomes of 1000 actinobacteria strains.</title>
        <authorList>
            <person name="Klenk H.-P."/>
        </authorList>
    </citation>
    <scope>NUCLEOTIDE SEQUENCE [LARGE SCALE GENOMIC DNA]</scope>
    <source>
        <strain evidence="8 9">DSM 45201</strain>
    </source>
</reference>
<dbReference type="Gene3D" id="3.30.1490.330">
    <property type="match status" value="1"/>
</dbReference>
<dbReference type="Proteomes" id="UP000552836">
    <property type="component" value="Unassembled WGS sequence"/>
</dbReference>
<name>A0A846LHH7_9ACTN</name>
<keyword evidence="2" id="KW-0479">Metal-binding</keyword>
<dbReference type="SUPFAM" id="SSF56059">
    <property type="entry name" value="Glutathione synthetase ATP-binding domain-like"/>
    <property type="match status" value="1"/>
</dbReference>
<accession>A0A846LHH7</accession>
<dbReference type="EMBL" id="BMMI01000001">
    <property type="protein sequence ID" value="GGL52148.1"/>
    <property type="molecule type" value="Genomic_DNA"/>
</dbReference>
<dbReference type="EMBL" id="JAAMPA010000001">
    <property type="protein sequence ID" value="NIH67116.1"/>
    <property type="molecule type" value="Genomic_DNA"/>
</dbReference>
<sequence length="420" mass="47495">MRRLYGTARRGWEAEIESQGLVYNKTTVPGGETRSYWREDVFYDFTAAQIDHLADVTDQLFAACVEAGDVALADERLLDRMRIPRDAREVIKATWDAEPPSVYGRFDLWWDGEGAVRLLEFNADTPTSLVEAAVVQWAWHLETGQGRDQWNQLDDRLVDAWRRNLSRWEAEHGRRPRVHLAWTDGDRSGEDWMTVAYLADTVQRAGYETVVLTTEELALDTGDARFYDPKGNLIDVVFKLYPWEWLLDDAYGPSVIADLWTPDGTTWIEPIWKMLWSNKGLLPVLWQRYADDPVISKHLLPAYFADDPRAAELERTGYARKPIYGREGNNVELFAPGGAPLASQGGKYGAEGWVVQQLCALPDFAGPDGPHHPVLGAWVVDGEAAGLGIRESDGLITDDLSFFVPHTIDYRRPPNTTWSA</sequence>
<dbReference type="InterPro" id="IPR016185">
    <property type="entry name" value="PreATP-grasp_dom_sf"/>
</dbReference>
<keyword evidence="10" id="KW-1185">Reference proteome</keyword>
<dbReference type="RefSeq" id="WP_166754590.1">
    <property type="nucleotide sequence ID" value="NZ_BAABJU010000001.1"/>
</dbReference>
<keyword evidence="4" id="KW-0067">ATP-binding</keyword>
<evidence type="ECO:0000259" key="6">
    <source>
        <dbReference type="Pfam" id="PF03738"/>
    </source>
</evidence>
<evidence type="ECO:0000256" key="1">
    <source>
        <dbReference type="ARBA" id="ARBA00022598"/>
    </source>
</evidence>
<reference evidence="7" key="4">
    <citation type="submission" date="2024-05" db="EMBL/GenBank/DDBJ databases">
        <authorList>
            <person name="Sun Q."/>
            <person name="Zhou Y."/>
        </authorList>
    </citation>
    <scope>NUCLEOTIDE SEQUENCE</scope>
    <source>
        <strain evidence="7">CGMCC 4.5581</strain>
    </source>
</reference>
<dbReference type="GO" id="GO:0005524">
    <property type="term" value="F:ATP binding"/>
    <property type="evidence" value="ECO:0007669"/>
    <property type="project" value="UniProtKB-KW"/>
</dbReference>
<keyword evidence="3" id="KW-0547">Nucleotide-binding</keyword>
<evidence type="ECO:0000313" key="8">
    <source>
        <dbReference type="EMBL" id="NIH67116.1"/>
    </source>
</evidence>
<comment type="caution">
    <text evidence="8">The sequence shown here is derived from an EMBL/GenBank/DDBJ whole genome shotgun (WGS) entry which is preliminary data.</text>
</comment>
<reference evidence="10" key="2">
    <citation type="journal article" date="2019" name="Int. J. Syst. Evol. Microbiol.">
        <title>The Global Catalogue of Microorganisms (GCM) 10K type strain sequencing project: providing services to taxonomists for standard genome sequencing and annotation.</title>
        <authorList>
            <consortium name="The Broad Institute Genomics Platform"/>
            <consortium name="The Broad Institute Genome Sequencing Center for Infectious Disease"/>
            <person name="Wu L."/>
            <person name="Ma J."/>
        </authorList>
    </citation>
    <scope>NUCLEOTIDE SEQUENCE [LARGE SCALE GENOMIC DNA]</scope>
    <source>
        <strain evidence="10">CGMCC 4.5581</strain>
    </source>
</reference>
<evidence type="ECO:0000256" key="4">
    <source>
        <dbReference type="ARBA" id="ARBA00022840"/>
    </source>
</evidence>
<organism evidence="8 9">
    <name type="scientific">Modestobacter marinus</name>
    <dbReference type="NCBI Taxonomy" id="477641"/>
    <lineage>
        <taxon>Bacteria</taxon>
        <taxon>Bacillati</taxon>
        <taxon>Actinomycetota</taxon>
        <taxon>Actinomycetes</taxon>
        <taxon>Geodermatophilales</taxon>
        <taxon>Geodermatophilaceae</taxon>
        <taxon>Modestobacter</taxon>
    </lineage>
</organism>
<protein>
    <submittedName>
        <fullName evidence="8">Glutathionylspermidine synthase</fullName>
    </submittedName>
</protein>
<evidence type="ECO:0000256" key="5">
    <source>
        <dbReference type="ARBA" id="ARBA00022842"/>
    </source>
</evidence>
<gene>
    <name evidence="8" type="ORF">FB380_001562</name>
    <name evidence="7" type="ORF">GCM10011589_05350</name>
</gene>
<evidence type="ECO:0000313" key="10">
    <source>
        <dbReference type="Proteomes" id="UP000648663"/>
    </source>
</evidence>
<dbReference type="GO" id="GO:0046872">
    <property type="term" value="F:metal ion binding"/>
    <property type="evidence" value="ECO:0007669"/>
    <property type="project" value="UniProtKB-KW"/>
</dbReference>
<dbReference type="GO" id="GO:0016874">
    <property type="term" value="F:ligase activity"/>
    <property type="evidence" value="ECO:0007669"/>
    <property type="project" value="UniProtKB-KW"/>
</dbReference>
<dbReference type="SUPFAM" id="SSF52440">
    <property type="entry name" value="PreATP-grasp domain"/>
    <property type="match status" value="1"/>
</dbReference>
<dbReference type="InterPro" id="IPR005494">
    <property type="entry name" value="GSPS_pre-ATP-grasp-like_dom"/>
</dbReference>
<evidence type="ECO:0000313" key="7">
    <source>
        <dbReference type="EMBL" id="GGL52148.1"/>
    </source>
</evidence>
<keyword evidence="1" id="KW-0436">Ligase</keyword>
<dbReference type="Pfam" id="PF03738">
    <property type="entry name" value="GSP_synth"/>
    <property type="match status" value="1"/>
</dbReference>
<proteinExistence type="predicted"/>
<dbReference type="Proteomes" id="UP000648663">
    <property type="component" value="Unassembled WGS sequence"/>
</dbReference>
<reference evidence="7" key="1">
    <citation type="journal article" date="2014" name="Int. J. Syst. Evol. Microbiol.">
        <title>Complete genome of a new Firmicutes species belonging to the dominant human colonic microbiota ('Ruminococcus bicirculans') reveals two chromosomes and a selective capacity to utilize plant glucans.</title>
        <authorList>
            <consortium name="NISC Comparative Sequencing Program"/>
            <person name="Wegmann U."/>
            <person name="Louis P."/>
            <person name="Goesmann A."/>
            <person name="Henrissat B."/>
            <person name="Duncan S.H."/>
            <person name="Flint H.J."/>
        </authorList>
    </citation>
    <scope>NUCLEOTIDE SEQUENCE</scope>
    <source>
        <strain evidence="7">CGMCC 4.5581</strain>
    </source>
</reference>
<dbReference type="AlphaFoldDB" id="A0A846LHH7"/>